<keyword evidence="2" id="KW-0808">Transferase</keyword>
<keyword evidence="3" id="KW-0012">Acyltransferase</keyword>
<comment type="similarity">
    <text evidence="1">Belongs to the plant acyltransferase family.</text>
</comment>
<comment type="caution">
    <text evidence="4">The sequence shown here is derived from an EMBL/GenBank/DDBJ whole genome shotgun (WGS) entry which is preliminary data.</text>
</comment>
<dbReference type="InterPro" id="IPR023213">
    <property type="entry name" value="CAT-like_dom_sf"/>
</dbReference>
<accession>A0AAV9AW72</accession>
<dbReference type="InterPro" id="IPR050317">
    <property type="entry name" value="Plant_Fungal_Acyltransferase"/>
</dbReference>
<dbReference type="Gene3D" id="3.30.559.10">
    <property type="entry name" value="Chloramphenicol acetyltransferase-like domain"/>
    <property type="match status" value="2"/>
</dbReference>
<dbReference type="GO" id="GO:0016747">
    <property type="term" value="F:acyltransferase activity, transferring groups other than amino-acyl groups"/>
    <property type="evidence" value="ECO:0007669"/>
    <property type="project" value="TreeGrafter"/>
</dbReference>
<protein>
    <submittedName>
        <fullName evidence="4">Rosmarinate synthase</fullName>
    </submittedName>
</protein>
<dbReference type="Pfam" id="PF02458">
    <property type="entry name" value="Transferase"/>
    <property type="match status" value="1"/>
</dbReference>
<reference evidence="4" key="1">
    <citation type="journal article" date="2023" name="Nat. Commun.">
        <title>Diploid and tetraploid genomes of Acorus and the evolution of monocots.</title>
        <authorList>
            <person name="Ma L."/>
            <person name="Liu K.W."/>
            <person name="Li Z."/>
            <person name="Hsiao Y.Y."/>
            <person name="Qi Y."/>
            <person name="Fu T."/>
            <person name="Tang G.D."/>
            <person name="Zhang D."/>
            <person name="Sun W.H."/>
            <person name="Liu D.K."/>
            <person name="Li Y."/>
            <person name="Chen G.Z."/>
            <person name="Liu X.D."/>
            <person name="Liao X.Y."/>
            <person name="Jiang Y.T."/>
            <person name="Yu X."/>
            <person name="Hao Y."/>
            <person name="Huang J."/>
            <person name="Zhao X.W."/>
            <person name="Ke S."/>
            <person name="Chen Y.Y."/>
            <person name="Wu W.L."/>
            <person name="Hsu J.L."/>
            <person name="Lin Y.F."/>
            <person name="Huang M.D."/>
            <person name="Li C.Y."/>
            <person name="Huang L."/>
            <person name="Wang Z.W."/>
            <person name="Zhao X."/>
            <person name="Zhong W.Y."/>
            <person name="Peng D.H."/>
            <person name="Ahmad S."/>
            <person name="Lan S."/>
            <person name="Zhang J.S."/>
            <person name="Tsai W.C."/>
            <person name="Van de Peer Y."/>
            <person name="Liu Z.J."/>
        </authorList>
    </citation>
    <scope>NUCLEOTIDE SEQUENCE</scope>
    <source>
        <strain evidence="4">SCP</strain>
    </source>
</reference>
<keyword evidence="5" id="KW-1185">Reference proteome</keyword>
<dbReference type="PANTHER" id="PTHR31642">
    <property type="entry name" value="TRICHOTHECENE 3-O-ACETYLTRANSFERASE"/>
    <property type="match status" value="1"/>
</dbReference>
<dbReference type="Proteomes" id="UP001179952">
    <property type="component" value="Unassembled WGS sequence"/>
</dbReference>
<dbReference type="AlphaFoldDB" id="A0AAV9AW72"/>
<evidence type="ECO:0000313" key="5">
    <source>
        <dbReference type="Proteomes" id="UP001179952"/>
    </source>
</evidence>
<sequence>MVSSDAQTQPIYGQRLSTVGPGTVTGETAVYDFTDTDLLMKLHYLRGVYYFKGGDDGSSSPVSGLNTAALKGPTFPLFDTYTSASGRIRRRTSEGREGGRPYVKCNDCGVRVVEAKCDRTVEDWVKDKGPWLHHADLAPVNVVGPELHFSPLIFIQLTRFKCGGLAVGLGWSHILGDAFSAANFLNKWGRLISGEKLPLEPQHLIQPKPKPEKPRKTSVNSVKEVSPVEDCWVVPNESKMETFSFQITPPKVNHLLSEVKQSHRCYSAFESISAVIWQCLAPKKITICRTDTSSSNRYRLMSNNQTLSTIEADFPVAEAKLPKLAELIAGESADESEAAGGLVNAESGLPDFVVYGANLTFVDLGGIEFYGFEMKGQKPVAVNYSIDGVGDGGAVLVLPAGGGGGGDGGRVVTATLPVEQAVRLRSELERQWGIA</sequence>
<gene>
    <name evidence="4" type="ORF">QJS04_geneDACA006514</name>
</gene>
<organism evidence="4 5">
    <name type="scientific">Acorus gramineus</name>
    <name type="common">Dwarf sweet flag</name>
    <dbReference type="NCBI Taxonomy" id="55184"/>
    <lineage>
        <taxon>Eukaryota</taxon>
        <taxon>Viridiplantae</taxon>
        <taxon>Streptophyta</taxon>
        <taxon>Embryophyta</taxon>
        <taxon>Tracheophyta</taxon>
        <taxon>Spermatophyta</taxon>
        <taxon>Magnoliopsida</taxon>
        <taxon>Liliopsida</taxon>
        <taxon>Acoraceae</taxon>
        <taxon>Acorus</taxon>
    </lineage>
</organism>
<evidence type="ECO:0000256" key="2">
    <source>
        <dbReference type="ARBA" id="ARBA00022679"/>
    </source>
</evidence>
<evidence type="ECO:0000256" key="3">
    <source>
        <dbReference type="ARBA" id="ARBA00023315"/>
    </source>
</evidence>
<proteinExistence type="inferred from homology"/>
<evidence type="ECO:0000256" key="1">
    <source>
        <dbReference type="ARBA" id="ARBA00009861"/>
    </source>
</evidence>
<dbReference type="EMBL" id="JAUJYN010000006">
    <property type="protein sequence ID" value="KAK1268539.1"/>
    <property type="molecule type" value="Genomic_DNA"/>
</dbReference>
<evidence type="ECO:0000313" key="4">
    <source>
        <dbReference type="EMBL" id="KAK1268539.1"/>
    </source>
</evidence>
<name>A0AAV9AW72_ACOGR</name>
<reference evidence="4" key="2">
    <citation type="submission" date="2023-06" db="EMBL/GenBank/DDBJ databases">
        <authorList>
            <person name="Ma L."/>
            <person name="Liu K.-W."/>
            <person name="Li Z."/>
            <person name="Hsiao Y.-Y."/>
            <person name="Qi Y."/>
            <person name="Fu T."/>
            <person name="Tang G."/>
            <person name="Zhang D."/>
            <person name="Sun W.-H."/>
            <person name="Liu D.-K."/>
            <person name="Li Y."/>
            <person name="Chen G.-Z."/>
            <person name="Liu X.-D."/>
            <person name="Liao X.-Y."/>
            <person name="Jiang Y.-T."/>
            <person name="Yu X."/>
            <person name="Hao Y."/>
            <person name="Huang J."/>
            <person name="Zhao X.-W."/>
            <person name="Ke S."/>
            <person name="Chen Y.-Y."/>
            <person name="Wu W.-L."/>
            <person name="Hsu J.-L."/>
            <person name="Lin Y.-F."/>
            <person name="Huang M.-D."/>
            <person name="Li C.-Y."/>
            <person name="Huang L."/>
            <person name="Wang Z.-W."/>
            <person name="Zhao X."/>
            <person name="Zhong W.-Y."/>
            <person name="Peng D.-H."/>
            <person name="Ahmad S."/>
            <person name="Lan S."/>
            <person name="Zhang J.-S."/>
            <person name="Tsai W.-C."/>
            <person name="Van De Peer Y."/>
            <person name="Liu Z.-J."/>
        </authorList>
    </citation>
    <scope>NUCLEOTIDE SEQUENCE</scope>
    <source>
        <strain evidence="4">SCP</strain>
        <tissue evidence="4">Leaves</tissue>
    </source>
</reference>
<dbReference type="PANTHER" id="PTHR31642:SF115">
    <property type="entry name" value="PROTEIN ECERIFERUM 26-LIKE"/>
    <property type="match status" value="1"/>
</dbReference>